<evidence type="ECO:0000256" key="1">
    <source>
        <dbReference type="SAM" id="Phobius"/>
    </source>
</evidence>
<keyword evidence="1" id="KW-0472">Membrane</keyword>
<name>A0A7S7NLK2_PALFE</name>
<evidence type="ECO:0000313" key="3">
    <source>
        <dbReference type="Proteomes" id="UP000593892"/>
    </source>
</evidence>
<feature type="transmembrane region" description="Helical" evidence="1">
    <location>
        <begin position="101"/>
        <end position="123"/>
    </location>
</feature>
<dbReference type="AlphaFoldDB" id="A0A7S7NLK2"/>
<keyword evidence="1" id="KW-1133">Transmembrane helix</keyword>
<keyword evidence="3" id="KW-1185">Reference proteome</keyword>
<dbReference type="RefSeq" id="WP_194447034.1">
    <property type="nucleotide sequence ID" value="NZ_CP063849.1"/>
</dbReference>
<protein>
    <recommendedName>
        <fullName evidence="4">Glycosyltransferase RgtA/B/C/D-like domain-containing protein</fullName>
    </recommendedName>
</protein>
<feature type="transmembrane region" description="Helical" evidence="1">
    <location>
        <begin position="177"/>
        <end position="195"/>
    </location>
</feature>
<gene>
    <name evidence="2" type="ORF">IRI77_21320</name>
</gene>
<feature type="transmembrane region" description="Helical" evidence="1">
    <location>
        <begin position="151"/>
        <end position="170"/>
    </location>
</feature>
<keyword evidence="1" id="KW-0812">Transmembrane</keyword>
<feature type="transmembrane region" description="Helical" evidence="1">
    <location>
        <begin position="285"/>
        <end position="303"/>
    </location>
</feature>
<evidence type="ECO:0008006" key="4">
    <source>
        <dbReference type="Google" id="ProtNLM"/>
    </source>
</evidence>
<reference evidence="2 3" key="1">
    <citation type="submission" date="2020-10" db="EMBL/GenBank/DDBJ databases">
        <title>Complete genome sequence of Paludibaculum fermentans P105T, a facultatively anaerobic acidobacterium capable of dissimilatory Fe(III) reduction.</title>
        <authorList>
            <person name="Dedysh S.N."/>
            <person name="Beletsky A.V."/>
            <person name="Kulichevskaya I.S."/>
            <person name="Mardanov A.V."/>
            <person name="Ravin N.V."/>
        </authorList>
    </citation>
    <scope>NUCLEOTIDE SEQUENCE [LARGE SCALE GENOMIC DNA]</scope>
    <source>
        <strain evidence="2 3">P105</strain>
    </source>
</reference>
<evidence type="ECO:0000313" key="2">
    <source>
        <dbReference type="EMBL" id="QOY85364.1"/>
    </source>
</evidence>
<sequence>MPPTADKEQQAAEPRSWSSWFLPDLRMVGAILVVAYALVRGDAPRRLLTDSDPGWHIRVGDWILRHHAIPRTDWMSFVTSGRPWHAWEWLSEVIMSVVHSWAGLPGLLAFYLGVIAAAFWMWIHLQRTLGSSPILVCLLAAPVVTATQLHWIARPHLIGWILTLAAFVLLERGGSRFRIPQALLWVGLFSLWANLHASFPLGIQFAAAYCAAWLVKPWIWKDCDRQQCLQRARWYGLATLCAGAGSLINPYGIQLHLHIVDFLLHPEAVKGVGEWLQPDLLRVEAGQLAFAVALTAAGCLLSVRIRRLEWLLIGLVVLITALRVVRGIPMLGLVGVPIFTASLTHWIRQDFSKAGWARGFLRLSDEVQEFDFSFKGALPACLLVVYLVLWAKDPVNQQRIGWNPMMYPDGAWKYLAQLPDDVRIYSADVHAGYLTYNFNGRKQVFLDSRSDFYGAALFSQVMQIWDTRPGWRPVFDQYPSRMHWSFPVRPSSKALRDAGWKPVYQDRFFQVLAP</sequence>
<organism evidence="2 3">
    <name type="scientific">Paludibaculum fermentans</name>
    <dbReference type="NCBI Taxonomy" id="1473598"/>
    <lineage>
        <taxon>Bacteria</taxon>
        <taxon>Pseudomonadati</taxon>
        <taxon>Acidobacteriota</taxon>
        <taxon>Terriglobia</taxon>
        <taxon>Bryobacterales</taxon>
        <taxon>Bryobacteraceae</taxon>
        <taxon>Paludibaculum</taxon>
    </lineage>
</organism>
<dbReference type="KEGG" id="pfer:IRI77_21320"/>
<feature type="transmembrane region" description="Helical" evidence="1">
    <location>
        <begin position="232"/>
        <end position="253"/>
    </location>
</feature>
<feature type="transmembrane region" description="Helical" evidence="1">
    <location>
        <begin position="310"/>
        <end position="339"/>
    </location>
</feature>
<dbReference type="EMBL" id="CP063849">
    <property type="protein sequence ID" value="QOY85364.1"/>
    <property type="molecule type" value="Genomic_DNA"/>
</dbReference>
<accession>A0A7S7NLK2</accession>
<proteinExistence type="predicted"/>
<feature type="transmembrane region" description="Helical" evidence="1">
    <location>
        <begin position="201"/>
        <end position="220"/>
    </location>
</feature>
<dbReference type="Proteomes" id="UP000593892">
    <property type="component" value="Chromosome"/>
</dbReference>
<feature type="transmembrane region" description="Helical" evidence="1">
    <location>
        <begin position="20"/>
        <end position="39"/>
    </location>
</feature>